<dbReference type="STRING" id="34060.B0181_07570"/>
<dbReference type="AlphaFoldDB" id="A0A1S9ZZE7"/>
<dbReference type="Proteomes" id="UP000255279">
    <property type="component" value="Unassembled WGS sequence"/>
</dbReference>
<dbReference type="EMBL" id="UGQE01000001">
    <property type="protein sequence ID" value="STZ10211.1"/>
    <property type="molecule type" value="Genomic_DNA"/>
</dbReference>
<dbReference type="OrthoDB" id="6648570at2"/>
<evidence type="ECO:0000313" key="4">
    <source>
        <dbReference type="Proteomes" id="UP000255279"/>
    </source>
</evidence>
<dbReference type="EMBL" id="MUXU01000045">
    <property type="protein sequence ID" value="OOR88850.1"/>
    <property type="molecule type" value="Genomic_DNA"/>
</dbReference>
<proteinExistence type="predicted"/>
<organism evidence="1 3">
    <name type="scientific">Moraxella caviae</name>
    <dbReference type="NCBI Taxonomy" id="34060"/>
    <lineage>
        <taxon>Bacteria</taxon>
        <taxon>Pseudomonadati</taxon>
        <taxon>Pseudomonadota</taxon>
        <taxon>Gammaproteobacteria</taxon>
        <taxon>Moraxellales</taxon>
        <taxon>Moraxellaceae</taxon>
        <taxon>Moraxella</taxon>
    </lineage>
</organism>
<accession>A0A1S9ZZE7</accession>
<evidence type="ECO:0000313" key="2">
    <source>
        <dbReference type="EMBL" id="STZ10211.1"/>
    </source>
</evidence>
<evidence type="ECO:0000313" key="3">
    <source>
        <dbReference type="Proteomes" id="UP000190435"/>
    </source>
</evidence>
<dbReference type="RefSeq" id="WP_078276908.1">
    <property type="nucleotide sequence ID" value="NZ_CAACXO010000041.1"/>
</dbReference>
<name>A0A1S9ZZE7_9GAMM</name>
<reference evidence="1 3" key="1">
    <citation type="submission" date="2017-02" db="EMBL/GenBank/DDBJ databases">
        <title>Draft genome sequence of Moraxella caviae CCUG 355 type strain.</title>
        <authorList>
            <person name="Engstrom-Jakobsson H."/>
            <person name="Salva-Serra F."/>
            <person name="Thorell K."/>
            <person name="Gonzales-Siles L."/>
            <person name="Karlsson R."/>
            <person name="Boulund F."/>
            <person name="Engstrand L."/>
            <person name="Moore E."/>
        </authorList>
    </citation>
    <scope>NUCLEOTIDE SEQUENCE [LARGE SCALE GENOMIC DNA]</scope>
    <source>
        <strain evidence="1 3">CCUG 355</strain>
    </source>
</reference>
<reference evidence="2 4" key="2">
    <citation type="submission" date="2018-06" db="EMBL/GenBank/DDBJ databases">
        <authorList>
            <consortium name="Pathogen Informatics"/>
            <person name="Doyle S."/>
        </authorList>
    </citation>
    <scope>NUCLEOTIDE SEQUENCE [LARGE SCALE GENOMIC DNA]</scope>
    <source>
        <strain evidence="2 4">NCTC10293</strain>
    </source>
</reference>
<dbReference type="Proteomes" id="UP000190435">
    <property type="component" value="Unassembled WGS sequence"/>
</dbReference>
<keyword evidence="3" id="KW-1185">Reference proteome</keyword>
<evidence type="ECO:0000313" key="1">
    <source>
        <dbReference type="EMBL" id="OOR88850.1"/>
    </source>
</evidence>
<gene>
    <name evidence="1" type="ORF">B0181_07570</name>
    <name evidence="2" type="ORF">NCTC10293_00541</name>
</gene>
<protein>
    <submittedName>
        <fullName evidence="1">Uncharacterized protein</fullName>
    </submittedName>
</protein>
<sequence length="73" mass="8568">MSKYINENADYFDGFDFENAKPVKHPLIAKAQAQQAQDRLADFFDRDVQQVIKQHNTPKDRERLNAMIRVLFA</sequence>